<reference evidence="8 9" key="1">
    <citation type="submission" date="2019-08" db="EMBL/GenBank/DDBJ databases">
        <title>Complete genome sequence of Candidatus Uab amorphum.</title>
        <authorList>
            <person name="Shiratori T."/>
            <person name="Suzuki S."/>
            <person name="Kakizawa Y."/>
            <person name="Ishida K."/>
        </authorList>
    </citation>
    <scope>NUCLEOTIDE SEQUENCE [LARGE SCALE GENOMIC DNA]</scope>
    <source>
        <strain evidence="8 9">SRT547</strain>
    </source>
</reference>
<dbReference type="PANTHER" id="PTHR43133:SF8">
    <property type="entry name" value="RNA POLYMERASE SIGMA FACTOR HI_1459-RELATED"/>
    <property type="match status" value="1"/>
</dbReference>
<dbReference type="SUPFAM" id="SSF88659">
    <property type="entry name" value="Sigma3 and sigma4 domains of RNA polymerase sigma factors"/>
    <property type="match status" value="1"/>
</dbReference>
<dbReference type="NCBIfam" id="TIGR02937">
    <property type="entry name" value="sigma70-ECF"/>
    <property type="match status" value="1"/>
</dbReference>
<protein>
    <submittedName>
        <fullName evidence="8">RNA polymerase sigma factor</fullName>
    </submittedName>
</protein>
<dbReference type="InterPro" id="IPR007627">
    <property type="entry name" value="RNA_pol_sigma70_r2"/>
</dbReference>
<evidence type="ECO:0000313" key="9">
    <source>
        <dbReference type="Proteomes" id="UP000326354"/>
    </source>
</evidence>
<keyword evidence="4" id="KW-0238">DNA-binding</keyword>
<evidence type="ECO:0000256" key="4">
    <source>
        <dbReference type="ARBA" id="ARBA00023125"/>
    </source>
</evidence>
<dbReference type="SUPFAM" id="SSF88946">
    <property type="entry name" value="Sigma2 domain of RNA polymerase sigma factors"/>
    <property type="match status" value="1"/>
</dbReference>
<dbReference type="GO" id="GO:0016987">
    <property type="term" value="F:sigma factor activity"/>
    <property type="evidence" value="ECO:0007669"/>
    <property type="project" value="UniProtKB-KW"/>
</dbReference>
<dbReference type="Pfam" id="PF08281">
    <property type="entry name" value="Sigma70_r4_2"/>
    <property type="match status" value="1"/>
</dbReference>
<dbReference type="GO" id="GO:0003677">
    <property type="term" value="F:DNA binding"/>
    <property type="evidence" value="ECO:0007669"/>
    <property type="project" value="UniProtKB-KW"/>
</dbReference>
<dbReference type="InterPro" id="IPR014284">
    <property type="entry name" value="RNA_pol_sigma-70_dom"/>
</dbReference>
<dbReference type="KEGG" id="uam:UABAM_04866"/>
<name>A0A5S9ISS2_UABAM</name>
<dbReference type="InterPro" id="IPR039425">
    <property type="entry name" value="RNA_pol_sigma-70-like"/>
</dbReference>
<feature type="domain" description="RNA polymerase sigma-70 region 2" evidence="6">
    <location>
        <begin position="25"/>
        <end position="91"/>
    </location>
</feature>
<evidence type="ECO:0000256" key="1">
    <source>
        <dbReference type="ARBA" id="ARBA00010641"/>
    </source>
</evidence>
<keyword evidence="2" id="KW-0805">Transcription regulation</keyword>
<keyword evidence="5" id="KW-0804">Transcription</keyword>
<keyword evidence="3" id="KW-0731">Sigma factor</keyword>
<keyword evidence="9" id="KW-1185">Reference proteome</keyword>
<feature type="domain" description="RNA polymerase sigma factor 70 region 4 type 2" evidence="7">
    <location>
        <begin position="117"/>
        <end position="169"/>
    </location>
</feature>
<gene>
    <name evidence="8" type="ORF">UABAM_04866</name>
</gene>
<dbReference type="AlphaFoldDB" id="A0A5S9ISS2"/>
<evidence type="ECO:0000313" key="8">
    <source>
        <dbReference type="EMBL" id="BBM86480.1"/>
    </source>
</evidence>
<dbReference type="RefSeq" id="WP_151970536.1">
    <property type="nucleotide sequence ID" value="NZ_AP019860.1"/>
</dbReference>
<evidence type="ECO:0000256" key="5">
    <source>
        <dbReference type="ARBA" id="ARBA00023163"/>
    </source>
</evidence>
<dbReference type="EMBL" id="AP019860">
    <property type="protein sequence ID" value="BBM86480.1"/>
    <property type="molecule type" value="Genomic_DNA"/>
</dbReference>
<dbReference type="InterPro" id="IPR013324">
    <property type="entry name" value="RNA_pol_sigma_r3/r4-like"/>
</dbReference>
<sequence length="177" mass="21042">MSDRQDEQRCILSCQNGDCKSFEFLFNKYRQKAYRAALFITKNPQDALDASQNAFIRAYRNIKNFDNQQNFYPWFYKILQNCCYTQLRRKSNSGEMQEVSDMRLNPAWLVQRNENQQNIVAAMNDLAISEREILQLKYFQELSYKEIAATLDIPMGTVMSRLYSARTRLRQLLDKEE</sequence>
<comment type="similarity">
    <text evidence="1">Belongs to the sigma-70 factor family. ECF subfamily.</text>
</comment>
<evidence type="ECO:0000256" key="3">
    <source>
        <dbReference type="ARBA" id="ARBA00023082"/>
    </source>
</evidence>
<evidence type="ECO:0000259" key="6">
    <source>
        <dbReference type="Pfam" id="PF04542"/>
    </source>
</evidence>
<evidence type="ECO:0000259" key="7">
    <source>
        <dbReference type="Pfam" id="PF08281"/>
    </source>
</evidence>
<dbReference type="Gene3D" id="1.10.1740.10">
    <property type="match status" value="1"/>
</dbReference>
<evidence type="ECO:0000256" key="2">
    <source>
        <dbReference type="ARBA" id="ARBA00023015"/>
    </source>
</evidence>
<dbReference type="OrthoDB" id="273082at2"/>
<dbReference type="PANTHER" id="PTHR43133">
    <property type="entry name" value="RNA POLYMERASE ECF-TYPE SIGMA FACTO"/>
    <property type="match status" value="1"/>
</dbReference>
<dbReference type="InterPro" id="IPR013249">
    <property type="entry name" value="RNA_pol_sigma70_r4_t2"/>
</dbReference>
<dbReference type="InterPro" id="IPR013325">
    <property type="entry name" value="RNA_pol_sigma_r2"/>
</dbReference>
<dbReference type="Gene3D" id="1.10.10.10">
    <property type="entry name" value="Winged helix-like DNA-binding domain superfamily/Winged helix DNA-binding domain"/>
    <property type="match status" value="1"/>
</dbReference>
<dbReference type="CDD" id="cd06171">
    <property type="entry name" value="Sigma70_r4"/>
    <property type="match status" value="1"/>
</dbReference>
<proteinExistence type="inferred from homology"/>
<dbReference type="InterPro" id="IPR036388">
    <property type="entry name" value="WH-like_DNA-bd_sf"/>
</dbReference>
<dbReference type="Proteomes" id="UP000326354">
    <property type="component" value="Chromosome"/>
</dbReference>
<organism evidence="8 9">
    <name type="scientific">Uabimicrobium amorphum</name>
    <dbReference type="NCBI Taxonomy" id="2596890"/>
    <lineage>
        <taxon>Bacteria</taxon>
        <taxon>Pseudomonadati</taxon>
        <taxon>Planctomycetota</taxon>
        <taxon>Candidatus Uabimicrobiia</taxon>
        <taxon>Candidatus Uabimicrobiales</taxon>
        <taxon>Candidatus Uabimicrobiaceae</taxon>
        <taxon>Candidatus Uabimicrobium</taxon>
    </lineage>
</organism>
<accession>A0A5S9ISS2</accession>
<dbReference type="Pfam" id="PF04542">
    <property type="entry name" value="Sigma70_r2"/>
    <property type="match status" value="1"/>
</dbReference>
<dbReference type="GO" id="GO:0006352">
    <property type="term" value="P:DNA-templated transcription initiation"/>
    <property type="evidence" value="ECO:0007669"/>
    <property type="project" value="InterPro"/>
</dbReference>